<evidence type="ECO:0000256" key="1">
    <source>
        <dbReference type="ARBA" id="ARBA00004141"/>
    </source>
</evidence>
<sequence>MSSLRISPFSPFQLTITTVSTIIGVAILTLPRVIAEEVGTPDVWIDVILGGIITAVAAMICLHLSNCFPGETFYIYNVRIVGKVLGTLISVLYICNFTTFGAFEARVQAEVVRHFLLDETPLEVTMLAFILVGFYLVSGGLNAIIRINEFYLPITLLIVFTILFLNWKNFEFDNIRPFLENGPSALLPGILPTAQAFSGFDVILFLVAYTRNAQKSTLPILLGFALVTLIYMTIVIMVIGSLTLNEVITLTWPTMEFVKQIEFPGAFFEHFEIFFITIWLLNMFTTFFINLYLASLGIHLLIGWNIKLVMCLLLPVIYGIALLPKDLNGALELGKSIGFFSVLVSTLIPLFLLLIAIARNRPKHDQPVNEESRP</sequence>
<dbReference type="InterPro" id="IPR004761">
    <property type="entry name" value="Spore_GerAB"/>
</dbReference>
<reference evidence="9 10" key="1">
    <citation type="submission" date="2013-03" db="EMBL/GenBank/DDBJ databases">
        <title>Assembly of a new bacterial strain Brevibacillus borstelensis AK1.</title>
        <authorList>
            <person name="Rajan I."/>
            <person name="PoliReddy D."/>
            <person name="Sugumar T."/>
            <person name="Rathinam K."/>
            <person name="Alqarawi S."/>
            <person name="Khalil A.B."/>
            <person name="Sivakumar N."/>
        </authorList>
    </citation>
    <scope>NUCLEOTIDE SEQUENCE [LARGE SCALE GENOMIC DNA]</scope>
    <source>
        <strain evidence="9 10">AK1</strain>
    </source>
</reference>
<dbReference type="Gene3D" id="1.20.1740.10">
    <property type="entry name" value="Amino acid/polyamine transporter I"/>
    <property type="match status" value="1"/>
</dbReference>
<dbReference type="NCBIfam" id="TIGR00912">
    <property type="entry name" value="2A0309"/>
    <property type="match status" value="1"/>
</dbReference>
<evidence type="ECO:0000256" key="8">
    <source>
        <dbReference type="SAM" id="Phobius"/>
    </source>
</evidence>
<evidence type="ECO:0000256" key="3">
    <source>
        <dbReference type="ARBA" id="ARBA00022448"/>
    </source>
</evidence>
<dbReference type="PATRIC" id="fig|1300222.3.peg.118"/>
<evidence type="ECO:0000256" key="6">
    <source>
        <dbReference type="ARBA" id="ARBA00022989"/>
    </source>
</evidence>
<keyword evidence="4" id="KW-0309">Germination</keyword>
<feature type="transmembrane region" description="Helical" evidence="8">
    <location>
        <begin position="273"/>
        <end position="294"/>
    </location>
</feature>
<protein>
    <submittedName>
        <fullName evidence="9">Spore germination protein YndE</fullName>
    </submittedName>
</protein>
<keyword evidence="6 8" id="KW-1133">Transmembrane helix</keyword>
<evidence type="ECO:0000313" key="9">
    <source>
        <dbReference type="EMBL" id="EMT54052.1"/>
    </source>
</evidence>
<keyword evidence="5 8" id="KW-0812">Transmembrane</keyword>
<evidence type="ECO:0000256" key="4">
    <source>
        <dbReference type="ARBA" id="ARBA00022544"/>
    </source>
</evidence>
<dbReference type="GO" id="GO:0016020">
    <property type="term" value="C:membrane"/>
    <property type="evidence" value="ECO:0007669"/>
    <property type="project" value="UniProtKB-SubCell"/>
</dbReference>
<gene>
    <name evidence="9" type="ORF">I532_00560</name>
</gene>
<evidence type="ECO:0000256" key="7">
    <source>
        <dbReference type="ARBA" id="ARBA00023136"/>
    </source>
</evidence>
<accession>M8DKQ4</accession>
<dbReference type="Pfam" id="PF03845">
    <property type="entry name" value="Spore_permease"/>
    <property type="match status" value="1"/>
</dbReference>
<dbReference type="GO" id="GO:0009847">
    <property type="term" value="P:spore germination"/>
    <property type="evidence" value="ECO:0007669"/>
    <property type="project" value="InterPro"/>
</dbReference>
<organism evidence="9 10">
    <name type="scientific">Brevibacillus borstelensis AK1</name>
    <dbReference type="NCBI Taxonomy" id="1300222"/>
    <lineage>
        <taxon>Bacteria</taxon>
        <taxon>Bacillati</taxon>
        <taxon>Bacillota</taxon>
        <taxon>Bacilli</taxon>
        <taxon>Bacillales</taxon>
        <taxon>Paenibacillaceae</taxon>
        <taxon>Brevibacillus</taxon>
    </lineage>
</organism>
<feature type="transmembrane region" description="Helical" evidence="8">
    <location>
        <begin position="187"/>
        <end position="209"/>
    </location>
</feature>
<proteinExistence type="inferred from homology"/>
<dbReference type="OrthoDB" id="2716906at2"/>
<feature type="transmembrane region" description="Helical" evidence="8">
    <location>
        <begin position="123"/>
        <end position="143"/>
    </location>
</feature>
<feature type="transmembrane region" description="Helical" evidence="8">
    <location>
        <begin position="336"/>
        <end position="357"/>
    </location>
</feature>
<dbReference type="RefSeq" id="WP_003385727.1">
    <property type="nucleotide sequence ID" value="NZ_APBN01000001.1"/>
</dbReference>
<keyword evidence="10" id="KW-1185">Reference proteome</keyword>
<comment type="similarity">
    <text evidence="2">Belongs to the amino acid-polyamine-organocation (APC) superfamily. Spore germination protein (SGP) (TC 2.A.3.9) family.</text>
</comment>
<dbReference type="AlphaFoldDB" id="M8DKQ4"/>
<dbReference type="EMBL" id="APBN01000001">
    <property type="protein sequence ID" value="EMT54052.1"/>
    <property type="molecule type" value="Genomic_DNA"/>
</dbReference>
<dbReference type="Proteomes" id="UP000012081">
    <property type="component" value="Unassembled WGS sequence"/>
</dbReference>
<evidence type="ECO:0000256" key="5">
    <source>
        <dbReference type="ARBA" id="ARBA00022692"/>
    </source>
</evidence>
<feature type="transmembrane region" description="Helical" evidence="8">
    <location>
        <begin position="221"/>
        <end position="244"/>
    </location>
</feature>
<name>M8DKQ4_9BACL</name>
<comment type="caution">
    <text evidence="9">The sequence shown here is derived from an EMBL/GenBank/DDBJ whole genome shotgun (WGS) entry which is preliminary data.</text>
</comment>
<dbReference type="STRING" id="1300222.I532_00560"/>
<feature type="transmembrane region" description="Helical" evidence="8">
    <location>
        <begin position="12"/>
        <end position="35"/>
    </location>
</feature>
<comment type="subcellular location">
    <subcellularLocation>
        <location evidence="1">Membrane</location>
        <topology evidence="1">Multi-pass membrane protein</topology>
    </subcellularLocation>
</comment>
<evidence type="ECO:0000256" key="2">
    <source>
        <dbReference type="ARBA" id="ARBA00007998"/>
    </source>
</evidence>
<feature type="transmembrane region" description="Helical" evidence="8">
    <location>
        <begin position="80"/>
        <end position="103"/>
    </location>
</feature>
<feature type="transmembrane region" description="Helical" evidence="8">
    <location>
        <begin position="47"/>
        <end position="68"/>
    </location>
</feature>
<dbReference type="PANTHER" id="PTHR34975:SF2">
    <property type="entry name" value="SPORE GERMINATION PROTEIN A2"/>
    <property type="match status" value="1"/>
</dbReference>
<keyword evidence="7 8" id="KW-0472">Membrane</keyword>
<dbReference type="PANTHER" id="PTHR34975">
    <property type="entry name" value="SPORE GERMINATION PROTEIN A2"/>
    <property type="match status" value="1"/>
</dbReference>
<feature type="transmembrane region" description="Helical" evidence="8">
    <location>
        <begin position="306"/>
        <end position="324"/>
    </location>
</feature>
<feature type="transmembrane region" description="Helical" evidence="8">
    <location>
        <begin position="150"/>
        <end position="167"/>
    </location>
</feature>
<evidence type="ECO:0000313" key="10">
    <source>
        <dbReference type="Proteomes" id="UP000012081"/>
    </source>
</evidence>
<keyword evidence="3" id="KW-0813">Transport</keyword>